<accession>A0A419EZ21</accession>
<feature type="domain" description="Multidrug resistance protein MdtA-like barrel-sandwich hybrid" evidence="4">
    <location>
        <begin position="69"/>
        <end position="187"/>
    </location>
</feature>
<feature type="domain" description="CusB-like beta-barrel" evidence="5">
    <location>
        <begin position="203"/>
        <end position="273"/>
    </location>
</feature>
<sequence>MKNKKIAVIAVAALVIVIVIIVRSIFLGGDASQDASSQKSAVQVRVSPATVESISEMLELTGSVVPQRIARLASPAEGPVTNLKVREGDRVKAGDILLSIGRREGIEAQITSYQESVKKEEENLNRTKQLVESQALPGEELDRAKAAYENARAQLINAMEAVQDYSVIAPWSGIVSKVNVRDGDYVVPRAPLVEVYDPANLIIEAAVPERYSAQLRNGLNLTVRLDAFPDSTFKATIKRIYPFLEDRMRTRTIEAEIDARIAILPGMFARLQMPLNTIDNAVVVPSQAVLVQQSGGRVVFVVDADTVSQRTVEVGIEQDNRVQVVSGIASGETIVVAGNEKLKPGAPVRVIQPASKPKDTGGGR</sequence>
<gene>
    <name evidence="7" type="ORF">C4532_09330</name>
</gene>
<evidence type="ECO:0000256" key="2">
    <source>
        <dbReference type="SAM" id="Coils"/>
    </source>
</evidence>
<dbReference type="AlphaFoldDB" id="A0A419EZ21"/>
<dbReference type="Proteomes" id="UP000285961">
    <property type="component" value="Unassembled WGS sequence"/>
</dbReference>
<evidence type="ECO:0000313" key="8">
    <source>
        <dbReference type="Proteomes" id="UP000285961"/>
    </source>
</evidence>
<comment type="caution">
    <text evidence="7">The sequence shown here is derived from an EMBL/GenBank/DDBJ whole genome shotgun (WGS) entry which is preliminary data.</text>
</comment>
<dbReference type="GO" id="GO:0015562">
    <property type="term" value="F:efflux transmembrane transporter activity"/>
    <property type="evidence" value="ECO:0007669"/>
    <property type="project" value="TreeGrafter"/>
</dbReference>
<dbReference type="EMBL" id="QZKI01000070">
    <property type="protein sequence ID" value="RJP70481.1"/>
    <property type="molecule type" value="Genomic_DNA"/>
</dbReference>
<evidence type="ECO:0000256" key="1">
    <source>
        <dbReference type="ARBA" id="ARBA00009477"/>
    </source>
</evidence>
<feature type="transmembrane region" description="Helical" evidence="3">
    <location>
        <begin position="7"/>
        <end position="26"/>
    </location>
</feature>
<dbReference type="GO" id="GO:1990281">
    <property type="term" value="C:efflux pump complex"/>
    <property type="evidence" value="ECO:0007669"/>
    <property type="project" value="TreeGrafter"/>
</dbReference>
<evidence type="ECO:0000313" key="7">
    <source>
        <dbReference type="EMBL" id="RJP70481.1"/>
    </source>
</evidence>
<proteinExistence type="inferred from homology"/>
<dbReference type="InterPro" id="IPR058625">
    <property type="entry name" value="MdtA-like_BSH"/>
</dbReference>
<feature type="coiled-coil region" evidence="2">
    <location>
        <begin position="103"/>
        <end position="161"/>
    </location>
</feature>
<name>A0A419EZ21_9BACT</name>
<dbReference type="Pfam" id="PF25989">
    <property type="entry name" value="YknX_C"/>
    <property type="match status" value="1"/>
</dbReference>
<dbReference type="InterPro" id="IPR058637">
    <property type="entry name" value="YknX-like_C"/>
</dbReference>
<dbReference type="PANTHER" id="PTHR30469">
    <property type="entry name" value="MULTIDRUG RESISTANCE PROTEIN MDTA"/>
    <property type="match status" value="1"/>
</dbReference>
<organism evidence="7 8">
    <name type="scientific">Candidatus Abyssobacteria bacterium SURF_17</name>
    <dbReference type="NCBI Taxonomy" id="2093361"/>
    <lineage>
        <taxon>Bacteria</taxon>
        <taxon>Pseudomonadati</taxon>
        <taxon>Candidatus Hydrogenedentota</taxon>
        <taxon>Candidatus Abyssobacteria</taxon>
    </lineage>
</organism>
<dbReference type="Gene3D" id="1.10.287.470">
    <property type="entry name" value="Helix hairpin bin"/>
    <property type="match status" value="1"/>
</dbReference>
<keyword evidence="3" id="KW-0472">Membrane</keyword>
<evidence type="ECO:0000259" key="6">
    <source>
        <dbReference type="Pfam" id="PF25989"/>
    </source>
</evidence>
<keyword evidence="3" id="KW-0812">Transmembrane</keyword>
<dbReference type="NCBIfam" id="TIGR01730">
    <property type="entry name" value="RND_mfp"/>
    <property type="match status" value="1"/>
</dbReference>
<keyword evidence="2" id="KW-0175">Coiled coil</keyword>
<protein>
    <submittedName>
        <fullName evidence="7">Efflux RND transporter periplasmic adaptor subunit</fullName>
    </submittedName>
</protein>
<dbReference type="Gene3D" id="2.40.420.20">
    <property type="match status" value="1"/>
</dbReference>
<evidence type="ECO:0000259" key="5">
    <source>
        <dbReference type="Pfam" id="PF25954"/>
    </source>
</evidence>
<dbReference type="Gene3D" id="2.40.30.170">
    <property type="match status" value="1"/>
</dbReference>
<reference evidence="7 8" key="1">
    <citation type="journal article" date="2017" name="ISME J.">
        <title>Energy and carbon metabolisms in a deep terrestrial subsurface fluid microbial community.</title>
        <authorList>
            <person name="Momper L."/>
            <person name="Jungbluth S.P."/>
            <person name="Lee M.D."/>
            <person name="Amend J.P."/>
        </authorList>
    </citation>
    <scope>NUCLEOTIDE SEQUENCE [LARGE SCALE GENOMIC DNA]</scope>
    <source>
        <strain evidence="7">SURF_17</strain>
    </source>
</reference>
<comment type="similarity">
    <text evidence="1">Belongs to the membrane fusion protein (MFP) (TC 8.A.1) family.</text>
</comment>
<keyword evidence="3" id="KW-1133">Transmembrane helix</keyword>
<dbReference type="InterPro" id="IPR058792">
    <property type="entry name" value="Beta-barrel_RND_2"/>
</dbReference>
<dbReference type="PANTHER" id="PTHR30469:SF15">
    <property type="entry name" value="HLYD FAMILY OF SECRETION PROTEINS"/>
    <property type="match status" value="1"/>
</dbReference>
<evidence type="ECO:0000259" key="4">
    <source>
        <dbReference type="Pfam" id="PF25917"/>
    </source>
</evidence>
<dbReference type="SUPFAM" id="SSF111369">
    <property type="entry name" value="HlyD-like secretion proteins"/>
    <property type="match status" value="1"/>
</dbReference>
<dbReference type="InterPro" id="IPR006143">
    <property type="entry name" value="RND_pump_MFP"/>
</dbReference>
<feature type="domain" description="YknX-like C-terminal permuted SH3-like" evidence="6">
    <location>
        <begin position="282"/>
        <end position="350"/>
    </location>
</feature>
<evidence type="ECO:0000256" key="3">
    <source>
        <dbReference type="SAM" id="Phobius"/>
    </source>
</evidence>
<dbReference type="Pfam" id="PF25917">
    <property type="entry name" value="BSH_RND"/>
    <property type="match status" value="1"/>
</dbReference>
<dbReference type="Gene3D" id="2.40.50.100">
    <property type="match status" value="1"/>
</dbReference>
<dbReference type="Pfam" id="PF25954">
    <property type="entry name" value="Beta-barrel_RND_2"/>
    <property type="match status" value="1"/>
</dbReference>